<sequence>MDSIVSVMKKVAEKEAQKIYTTELGIVTSVFPHTAENDKDNYQCSVQLKNKKQPDGSDFELRKVPLLTQHLGLVNIPKVGDLVLVTFVGGNLNAPIIIGRLYNDEDRPPINQEQEFLLQHNLEEGGSLKIDAEGVITLTSKNEENVITVKDEEITAAREKASVTVKDEEIVTATDKASITVKGGDVTLKNEQCQVVLSGSNITIDNGSCKITIAGGGITLDAGSSNVTVKSTGGSIKIGDATTASVDIGGIALANAVADNDDIILSMHTHVGNLGVPCPIMVPTEKINSTQAKLRNTKVG</sequence>
<reference evidence="2 3" key="1">
    <citation type="submission" date="2020-07" db="EMBL/GenBank/DDBJ databases">
        <title>Genomes of two Microcystis aeruginosa (Cyanobacteria) strains from Florida (USA) with disparate toxicogenic potential.</title>
        <authorList>
            <person name="Lefler F.W."/>
            <person name="Barbosa M."/>
            <person name="Berthold D.E."/>
            <person name="Laughinghouse H.D. IV."/>
        </authorList>
    </citation>
    <scope>NUCLEOTIDE SEQUENCE [LARGE SCALE GENOMIC DNA]</scope>
    <source>
        <strain evidence="2 3">BLCCF158</strain>
    </source>
</reference>
<accession>A0A841V0H5</accession>
<name>A0A841V0H5_MICAE</name>
<dbReference type="Proteomes" id="UP000525432">
    <property type="component" value="Unassembled WGS sequence"/>
</dbReference>
<dbReference type="Gene3D" id="2.160.20.20">
    <property type="match status" value="1"/>
</dbReference>
<dbReference type="SUPFAM" id="SSF69349">
    <property type="entry name" value="Phage fibre proteins"/>
    <property type="match status" value="1"/>
</dbReference>
<protein>
    <recommendedName>
        <fullName evidence="1">Gp5/Type VI secretion system Vgr protein OB-fold domain-containing protein</fullName>
    </recommendedName>
</protein>
<gene>
    <name evidence="2" type="ORF">H0901_10975</name>
</gene>
<dbReference type="SUPFAM" id="SSF69255">
    <property type="entry name" value="gp5 N-terminal domain-like"/>
    <property type="match status" value="1"/>
</dbReference>
<evidence type="ECO:0000313" key="3">
    <source>
        <dbReference type="Proteomes" id="UP000525432"/>
    </source>
</evidence>
<organism evidence="2 3">
    <name type="scientific">Microcystis aeruginosa BLCC-F158</name>
    <dbReference type="NCBI Taxonomy" id="2755316"/>
    <lineage>
        <taxon>Bacteria</taxon>
        <taxon>Bacillati</taxon>
        <taxon>Cyanobacteriota</taxon>
        <taxon>Cyanophyceae</taxon>
        <taxon>Oscillatoriophycideae</taxon>
        <taxon>Chroococcales</taxon>
        <taxon>Microcystaceae</taxon>
        <taxon>Microcystis</taxon>
    </lineage>
</organism>
<dbReference type="InterPro" id="IPR012332">
    <property type="entry name" value="Autotransporter_pectin_lyase_C"/>
</dbReference>
<dbReference type="InterPro" id="IPR006531">
    <property type="entry name" value="Gp5/Vgr_OB"/>
</dbReference>
<evidence type="ECO:0000259" key="1">
    <source>
        <dbReference type="Pfam" id="PF04717"/>
    </source>
</evidence>
<dbReference type="EMBL" id="JACEGC010000045">
    <property type="protein sequence ID" value="MBC1195768.1"/>
    <property type="molecule type" value="Genomic_DNA"/>
</dbReference>
<dbReference type="AlphaFoldDB" id="A0A841V0H5"/>
<comment type="caution">
    <text evidence="2">The sequence shown here is derived from an EMBL/GenBank/DDBJ whole genome shotgun (WGS) entry which is preliminary data.</text>
</comment>
<evidence type="ECO:0000313" key="2">
    <source>
        <dbReference type="EMBL" id="MBC1195768.1"/>
    </source>
</evidence>
<dbReference type="Gene3D" id="2.40.50.230">
    <property type="entry name" value="Gp5 N-terminal domain"/>
    <property type="match status" value="1"/>
</dbReference>
<feature type="domain" description="Gp5/Type VI secretion system Vgr protein OB-fold" evidence="1">
    <location>
        <begin position="69"/>
        <end position="102"/>
    </location>
</feature>
<dbReference type="RefSeq" id="WP_185239693.1">
    <property type="nucleotide sequence ID" value="NZ_JACEGC010000045.1"/>
</dbReference>
<dbReference type="InterPro" id="IPR037026">
    <property type="entry name" value="Vgr_OB-fold_dom_sf"/>
</dbReference>
<dbReference type="Pfam" id="PF04717">
    <property type="entry name" value="Phage_base_V"/>
    <property type="match status" value="1"/>
</dbReference>
<proteinExistence type="predicted"/>